<comment type="catalytic activity">
    <reaction evidence="1">
        <text>ATP + protein L-histidine = ADP + protein N-phospho-L-histidine.</text>
        <dbReference type="EC" id="2.7.13.3"/>
    </reaction>
</comment>
<evidence type="ECO:0000256" key="9">
    <source>
        <dbReference type="SAM" id="Phobius"/>
    </source>
</evidence>
<evidence type="ECO:0000313" key="12">
    <source>
        <dbReference type="EMBL" id="REH54090.1"/>
    </source>
</evidence>
<feature type="domain" description="Signal transduction histidine kinase subgroup 3 dimerisation and phosphoacceptor" evidence="11">
    <location>
        <begin position="189"/>
        <end position="254"/>
    </location>
</feature>
<keyword evidence="13" id="KW-1185">Reference proteome</keyword>
<comment type="caution">
    <text evidence="12">The sequence shown here is derived from an EMBL/GenBank/DDBJ whole genome shotgun (WGS) entry which is preliminary data.</text>
</comment>
<keyword evidence="4" id="KW-0808">Transferase</keyword>
<evidence type="ECO:0000313" key="13">
    <source>
        <dbReference type="Proteomes" id="UP000256269"/>
    </source>
</evidence>
<dbReference type="PANTHER" id="PTHR24421:SF10">
    <property type="entry name" value="NITRATE_NITRITE SENSOR PROTEIN NARQ"/>
    <property type="match status" value="1"/>
</dbReference>
<dbReference type="Gene3D" id="1.20.5.1930">
    <property type="match status" value="1"/>
</dbReference>
<keyword evidence="7" id="KW-0067">ATP-binding</keyword>
<evidence type="ECO:0000256" key="1">
    <source>
        <dbReference type="ARBA" id="ARBA00000085"/>
    </source>
</evidence>
<keyword evidence="8" id="KW-0902">Two-component regulatory system</keyword>
<dbReference type="GO" id="GO:0016020">
    <property type="term" value="C:membrane"/>
    <property type="evidence" value="ECO:0007669"/>
    <property type="project" value="InterPro"/>
</dbReference>
<feature type="transmembrane region" description="Helical" evidence="9">
    <location>
        <begin position="148"/>
        <end position="167"/>
    </location>
</feature>
<dbReference type="InterPro" id="IPR050482">
    <property type="entry name" value="Sensor_HK_TwoCompSys"/>
</dbReference>
<reference evidence="12 13" key="1">
    <citation type="submission" date="2018-08" db="EMBL/GenBank/DDBJ databases">
        <title>Genomic Encyclopedia of Archaeal and Bacterial Type Strains, Phase II (KMG-II): from individual species to whole genera.</title>
        <authorList>
            <person name="Goeker M."/>
        </authorList>
    </citation>
    <scope>NUCLEOTIDE SEQUENCE [LARGE SCALE GENOMIC DNA]</scope>
    <source>
        <strain evidence="12 13">DSM 45791</strain>
    </source>
</reference>
<dbReference type="Proteomes" id="UP000256269">
    <property type="component" value="Unassembled WGS sequence"/>
</dbReference>
<evidence type="ECO:0000256" key="2">
    <source>
        <dbReference type="ARBA" id="ARBA00012438"/>
    </source>
</evidence>
<dbReference type="Pfam" id="PF02518">
    <property type="entry name" value="HATPase_c"/>
    <property type="match status" value="1"/>
</dbReference>
<gene>
    <name evidence="12" type="ORF">BCF44_102322</name>
</gene>
<dbReference type="GO" id="GO:0046983">
    <property type="term" value="F:protein dimerization activity"/>
    <property type="evidence" value="ECO:0007669"/>
    <property type="project" value="InterPro"/>
</dbReference>
<evidence type="ECO:0000256" key="3">
    <source>
        <dbReference type="ARBA" id="ARBA00022553"/>
    </source>
</evidence>
<feature type="transmembrane region" description="Helical" evidence="9">
    <location>
        <begin position="63"/>
        <end position="83"/>
    </location>
</feature>
<feature type="transmembrane region" description="Helical" evidence="9">
    <location>
        <begin position="89"/>
        <end position="111"/>
    </location>
</feature>
<keyword evidence="6 12" id="KW-0418">Kinase</keyword>
<dbReference type="EMBL" id="QUNO01000002">
    <property type="protein sequence ID" value="REH54090.1"/>
    <property type="molecule type" value="Genomic_DNA"/>
</dbReference>
<evidence type="ECO:0000259" key="10">
    <source>
        <dbReference type="Pfam" id="PF02518"/>
    </source>
</evidence>
<dbReference type="CDD" id="cd16917">
    <property type="entry name" value="HATPase_UhpB-NarQ-NarX-like"/>
    <property type="match status" value="1"/>
</dbReference>
<dbReference type="InterPro" id="IPR003594">
    <property type="entry name" value="HATPase_dom"/>
</dbReference>
<keyword evidence="9" id="KW-0812">Transmembrane</keyword>
<keyword evidence="5" id="KW-0547">Nucleotide-binding</keyword>
<feature type="transmembrane region" description="Helical" evidence="9">
    <location>
        <begin position="118"/>
        <end position="136"/>
    </location>
</feature>
<evidence type="ECO:0000256" key="4">
    <source>
        <dbReference type="ARBA" id="ARBA00022679"/>
    </source>
</evidence>
<dbReference type="Gene3D" id="3.30.565.10">
    <property type="entry name" value="Histidine kinase-like ATPase, C-terminal domain"/>
    <property type="match status" value="1"/>
</dbReference>
<evidence type="ECO:0000256" key="5">
    <source>
        <dbReference type="ARBA" id="ARBA00022741"/>
    </source>
</evidence>
<keyword evidence="9" id="KW-0472">Membrane</keyword>
<dbReference type="SUPFAM" id="SSF55874">
    <property type="entry name" value="ATPase domain of HSP90 chaperone/DNA topoisomerase II/histidine kinase"/>
    <property type="match status" value="1"/>
</dbReference>
<protein>
    <recommendedName>
        <fullName evidence="2">histidine kinase</fullName>
        <ecNumber evidence="2">2.7.13.3</ecNumber>
    </recommendedName>
</protein>
<dbReference type="AlphaFoldDB" id="A0A3E0I652"/>
<dbReference type="EC" id="2.7.13.3" evidence="2"/>
<evidence type="ECO:0000256" key="8">
    <source>
        <dbReference type="ARBA" id="ARBA00023012"/>
    </source>
</evidence>
<dbReference type="Pfam" id="PF07730">
    <property type="entry name" value="HisKA_3"/>
    <property type="match status" value="1"/>
</dbReference>
<feature type="transmembrane region" description="Helical" evidence="9">
    <location>
        <begin position="33"/>
        <end position="56"/>
    </location>
</feature>
<proteinExistence type="predicted"/>
<dbReference type="GO" id="GO:0000155">
    <property type="term" value="F:phosphorelay sensor kinase activity"/>
    <property type="evidence" value="ECO:0007669"/>
    <property type="project" value="InterPro"/>
</dbReference>
<keyword evidence="9" id="KW-1133">Transmembrane helix</keyword>
<evidence type="ECO:0000256" key="6">
    <source>
        <dbReference type="ARBA" id="ARBA00022777"/>
    </source>
</evidence>
<dbReference type="PANTHER" id="PTHR24421">
    <property type="entry name" value="NITRATE/NITRITE SENSOR PROTEIN NARX-RELATED"/>
    <property type="match status" value="1"/>
</dbReference>
<feature type="domain" description="Histidine kinase/HSP90-like ATPase" evidence="10">
    <location>
        <begin position="299"/>
        <end position="388"/>
    </location>
</feature>
<dbReference type="GO" id="GO:0005524">
    <property type="term" value="F:ATP binding"/>
    <property type="evidence" value="ECO:0007669"/>
    <property type="project" value="UniProtKB-KW"/>
</dbReference>
<sequence>MSFVDRLLTALRAPVFIGAGVMAVYVLQTGSTVLYGFRLSELGMAVFVLPVCVAAVICAKRPVLAVAVASVAAGVGTVYARAYHVYPPAWLSPLTPAETVAFLVIIVTVVFSGETGAAIFELGLLCASATFALLFRETSLIFSLERRLSFALDVAVVAVAVLLGIYLRARDGIRRRALATAVTDAQRAERVELARELHDVVAHHVTGMVVQAQAALTVADNDPLAAHRLLPGIVNSGTDALAAMRRLVGTLRESEPLYTATTDLDADVRAAVDRAQQAGVPVRLTMRLPAVVPQEVGRSVLRLVQESLTNVHKHANDPTLVAVELTTGSDALRLMVRDDGKGGRVTPVGGSGGYGLVGMRERVELLGGLFSAGEVAGGWQVLAELPLKGEAR</sequence>
<evidence type="ECO:0000259" key="11">
    <source>
        <dbReference type="Pfam" id="PF07730"/>
    </source>
</evidence>
<dbReference type="InterPro" id="IPR011712">
    <property type="entry name" value="Sig_transdc_His_kin_sub3_dim/P"/>
</dbReference>
<keyword evidence="3" id="KW-0597">Phosphoprotein</keyword>
<feature type="transmembrane region" description="Helical" evidence="9">
    <location>
        <begin position="7"/>
        <end position="27"/>
    </location>
</feature>
<name>A0A3E0I652_9PSEU</name>
<dbReference type="InterPro" id="IPR036890">
    <property type="entry name" value="HATPase_C_sf"/>
</dbReference>
<evidence type="ECO:0000256" key="7">
    <source>
        <dbReference type="ARBA" id="ARBA00022840"/>
    </source>
</evidence>
<organism evidence="12 13">
    <name type="scientific">Kutzneria buriramensis</name>
    <dbReference type="NCBI Taxonomy" id="1045776"/>
    <lineage>
        <taxon>Bacteria</taxon>
        <taxon>Bacillati</taxon>
        <taxon>Actinomycetota</taxon>
        <taxon>Actinomycetes</taxon>
        <taxon>Pseudonocardiales</taxon>
        <taxon>Pseudonocardiaceae</taxon>
        <taxon>Kutzneria</taxon>
    </lineage>
</organism>
<accession>A0A3E0I652</accession>